<dbReference type="InterPro" id="IPR005135">
    <property type="entry name" value="Endo/exonuclease/phosphatase"/>
</dbReference>
<evidence type="ECO:0000259" key="1">
    <source>
        <dbReference type="PROSITE" id="PS50879"/>
    </source>
</evidence>
<dbReference type="PANTHER" id="PTHR35218">
    <property type="entry name" value="RNASE H DOMAIN-CONTAINING PROTEIN"/>
    <property type="match status" value="1"/>
</dbReference>
<dbReference type="InterPro" id="IPR036691">
    <property type="entry name" value="Endo/exonu/phosph_ase_sf"/>
</dbReference>
<dbReference type="GO" id="GO:0003676">
    <property type="term" value="F:nucleic acid binding"/>
    <property type="evidence" value="ECO:0007669"/>
    <property type="project" value="InterPro"/>
</dbReference>
<proteinExistence type="predicted"/>
<accession>A0A2N9F066</accession>
<dbReference type="PANTHER" id="PTHR35218:SF7">
    <property type="entry name" value="ENDONUCLEASE_EXONUCLEASE_PHOSPHATASE"/>
    <property type="match status" value="1"/>
</dbReference>
<gene>
    <name evidence="2" type="ORF">FSB_LOCUS12269</name>
</gene>
<sequence length="530" mass="58687">MELVVDIKVDEISMARTMRCGYPISSTVHPCSEGDDPLLENIASDFTNANLLQIGSESHKSQRGDEAPIAVNWFGNVLAKKLIQVFLPIQSFSILISSCNCHGALNRNFRRTITDLVNTNSPAILIVTETRVGGARTKGITNSLLLDGAIHVDTVGYAGGLWLRWNSLAVDIIHLASTEPEIHALVKVSFSNLSWILSSIYASLRFLECYLLWKNLANVASIHSLPWLMIGDFNEVLLSDDKFVGRSVNFHRASNFRDYIDSCVSPEVVKHAWVDQLSLENAVISFTASSHLWNKEVFGNLFMKKKQLEARLKGFQTTIGIAFVPGPKGIDNAIIIQELLHTMSKKKGKSRVLFYPVKFSNPLTESTVISSGGLRRLNVRYTLPCSGTWSAVKSSAPIFWKVLLKGLFHRGKISSLSRVVLEMVAGILDSSPNGPFCSKDAYKLALPLKTLPQIHRNKFIFKESLLKHGLFFEVQNMAIDYLFFATRTSTLTISSVLKVKWIMPEINWVKLNTDGSSFGNPGLAGGGGII</sequence>
<dbReference type="AlphaFoldDB" id="A0A2N9F066"/>
<protein>
    <recommendedName>
        <fullName evidence="1">RNase H type-1 domain-containing protein</fullName>
    </recommendedName>
</protein>
<organism evidence="2">
    <name type="scientific">Fagus sylvatica</name>
    <name type="common">Beechnut</name>
    <dbReference type="NCBI Taxonomy" id="28930"/>
    <lineage>
        <taxon>Eukaryota</taxon>
        <taxon>Viridiplantae</taxon>
        <taxon>Streptophyta</taxon>
        <taxon>Embryophyta</taxon>
        <taxon>Tracheophyta</taxon>
        <taxon>Spermatophyta</taxon>
        <taxon>Magnoliopsida</taxon>
        <taxon>eudicotyledons</taxon>
        <taxon>Gunneridae</taxon>
        <taxon>Pentapetalae</taxon>
        <taxon>rosids</taxon>
        <taxon>fabids</taxon>
        <taxon>Fagales</taxon>
        <taxon>Fagaceae</taxon>
        <taxon>Fagus</taxon>
    </lineage>
</organism>
<dbReference type="GO" id="GO:0004523">
    <property type="term" value="F:RNA-DNA hybrid ribonuclease activity"/>
    <property type="evidence" value="ECO:0007669"/>
    <property type="project" value="InterPro"/>
</dbReference>
<dbReference type="EMBL" id="OIVN01000706">
    <property type="protein sequence ID" value="SPC84387.1"/>
    <property type="molecule type" value="Genomic_DNA"/>
</dbReference>
<feature type="domain" description="RNase H type-1" evidence="1">
    <location>
        <begin position="505"/>
        <end position="530"/>
    </location>
</feature>
<dbReference type="InterPro" id="IPR002156">
    <property type="entry name" value="RNaseH_domain"/>
</dbReference>
<reference evidence="2" key="1">
    <citation type="submission" date="2018-02" db="EMBL/GenBank/DDBJ databases">
        <authorList>
            <person name="Cohen D.B."/>
            <person name="Kent A.D."/>
        </authorList>
    </citation>
    <scope>NUCLEOTIDE SEQUENCE</scope>
</reference>
<dbReference type="Pfam" id="PF03372">
    <property type="entry name" value="Exo_endo_phos"/>
    <property type="match status" value="1"/>
</dbReference>
<dbReference type="Gene3D" id="3.60.10.10">
    <property type="entry name" value="Endonuclease/exonuclease/phosphatase"/>
    <property type="match status" value="1"/>
</dbReference>
<dbReference type="PROSITE" id="PS50879">
    <property type="entry name" value="RNASE_H_1"/>
    <property type="match status" value="1"/>
</dbReference>
<evidence type="ECO:0000313" key="2">
    <source>
        <dbReference type="EMBL" id="SPC84387.1"/>
    </source>
</evidence>
<name>A0A2N9F066_FAGSY</name>
<dbReference type="SUPFAM" id="SSF56219">
    <property type="entry name" value="DNase I-like"/>
    <property type="match status" value="1"/>
</dbReference>